<gene>
    <name evidence="1" type="ORF">T4A_4065</name>
</gene>
<protein>
    <submittedName>
        <fullName evidence="1">Uncharacterized protein</fullName>
    </submittedName>
</protein>
<dbReference type="EMBL" id="JYDR01001670">
    <property type="protein sequence ID" value="KRY62993.1"/>
    <property type="molecule type" value="Genomic_DNA"/>
</dbReference>
<dbReference type="Proteomes" id="UP000054632">
    <property type="component" value="Unassembled WGS sequence"/>
</dbReference>
<name>A0A0V1DNJ6_TRIPS</name>
<comment type="caution">
    <text evidence="1">The sequence shown here is derived from an EMBL/GenBank/DDBJ whole genome shotgun (WGS) entry which is preliminary data.</text>
</comment>
<accession>A0A0V1DNJ6</accession>
<sequence length="32" mass="3870">MCITVHYGFTYLCMQCFMCQKMEIAIWNGKKF</sequence>
<reference evidence="1 2" key="1">
    <citation type="submission" date="2015-01" db="EMBL/GenBank/DDBJ databases">
        <title>Evolution of Trichinella species and genotypes.</title>
        <authorList>
            <person name="Korhonen P.K."/>
            <person name="Edoardo P."/>
            <person name="Giuseppe L.R."/>
            <person name="Gasser R.B."/>
        </authorList>
    </citation>
    <scope>NUCLEOTIDE SEQUENCE [LARGE SCALE GENOMIC DNA]</scope>
    <source>
        <strain evidence="1">ISS13</strain>
    </source>
</reference>
<evidence type="ECO:0000313" key="2">
    <source>
        <dbReference type="Proteomes" id="UP000054632"/>
    </source>
</evidence>
<evidence type="ECO:0000313" key="1">
    <source>
        <dbReference type="EMBL" id="KRY62993.1"/>
    </source>
</evidence>
<organism evidence="1 2">
    <name type="scientific">Trichinella pseudospiralis</name>
    <name type="common">Parasitic roundworm</name>
    <dbReference type="NCBI Taxonomy" id="6337"/>
    <lineage>
        <taxon>Eukaryota</taxon>
        <taxon>Metazoa</taxon>
        <taxon>Ecdysozoa</taxon>
        <taxon>Nematoda</taxon>
        <taxon>Enoplea</taxon>
        <taxon>Dorylaimia</taxon>
        <taxon>Trichinellida</taxon>
        <taxon>Trichinellidae</taxon>
        <taxon>Trichinella</taxon>
    </lineage>
</organism>
<dbReference type="AlphaFoldDB" id="A0A0V1DNJ6"/>
<proteinExistence type="predicted"/>